<evidence type="ECO:0000313" key="3">
    <source>
        <dbReference type="Proteomes" id="UP000198922"/>
    </source>
</evidence>
<name>A0A1G7EPA0_9RHOB</name>
<organism evidence="2 3">
    <name type="scientific">Limimaricola pyoseonensis</name>
    <dbReference type="NCBI Taxonomy" id="521013"/>
    <lineage>
        <taxon>Bacteria</taxon>
        <taxon>Pseudomonadati</taxon>
        <taxon>Pseudomonadota</taxon>
        <taxon>Alphaproteobacteria</taxon>
        <taxon>Rhodobacterales</taxon>
        <taxon>Paracoccaceae</taxon>
        <taxon>Limimaricola</taxon>
    </lineage>
</organism>
<dbReference type="RefSeq" id="WP_090111973.1">
    <property type="nucleotide sequence ID" value="NZ_FNAT01000003.1"/>
</dbReference>
<reference evidence="3" key="1">
    <citation type="submission" date="2016-10" db="EMBL/GenBank/DDBJ databases">
        <authorList>
            <person name="Varghese N."/>
            <person name="Submissions S."/>
        </authorList>
    </citation>
    <scope>NUCLEOTIDE SEQUENCE [LARGE SCALE GENOMIC DNA]</scope>
    <source>
        <strain evidence="3">DSM 21424</strain>
    </source>
</reference>
<keyword evidence="3" id="KW-1185">Reference proteome</keyword>
<feature type="region of interest" description="Disordered" evidence="1">
    <location>
        <begin position="79"/>
        <end position="102"/>
    </location>
</feature>
<dbReference type="EMBL" id="FNAT01000003">
    <property type="protein sequence ID" value="SDE65508.1"/>
    <property type="molecule type" value="Genomic_DNA"/>
</dbReference>
<dbReference type="AlphaFoldDB" id="A0A1G7EPA0"/>
<proteinExistence type="predicted"/>
<dbReference type="Proteomes" id="UP000198922">
    <property type="component" value="Unassembled WGS sequence"/>
</dbReference>
<sequence length="102" mass="10762">MSLAALLAEERALLRAGAHDRLGDLARRKAALAGTLTPDEARALAPELARNAGLLRAAMEGMRAAMAQTRARTQARAGFATYGPDGRRAGIDSNPRDPGARR</sequence>
<protein>
    <recommendedName>
        <fullName evidence="4">FlgN protein</fullName>
    </recommendedName>
</protein>
<accession>A0A1G7EPA0</accession>
<gene>
    <name evidence="2" type="ORF">SAMN04488567_2245</name>
</gene>
<evidence type="ECO:0000313" key="2">
    <source>
        <dbReference type="EMBL" id="SDE65508.1"/>
    </source>
</evidence>
<evidence type="ECO:0000256" key="1">
    <source>
        <dbReference type="SAM" id="MobiDB-lite"/>
    </source>
</evidence>
<dbReference type="STRING" id="521013.SAMN04488567_2245"/>
<evidence type="ECO:0008006" key="4">
    <source>
        <dbReference type="Google" id="ProtNLM"/>
    </source>
</evidence>
<feature type="compositionally biased region" description="Basic and acidic residues" evidence="1">
    <location>
        <begin position="85"/>
        <end position="102"/>
    </location>
</feature>